<reference evidence="4 5" key="1">
    <citation type="submission" date="2019-02" db="EMBL/GenBank/DDBJ databases">
        <title>Draft Genome Sequence of Maize Bushy Stunt-like Phytoplasma group 16SrI-B (Aster yellows) in South Africa.</title>
        <authorList>
            <person name="Coetzee B."/>
            <person name="Douglas-Smit N."/>
            <person name="Maree H.J."/>
            <person name="Burger J.T."/>
            <person name="Kruger K."/>
            <person name="Pietersen G."/>
        </authorList>
    </citation>
    <scope>NUCLEOTIDE SEQUENCE [LARGE SCALE GENOMIC DNA]</scope>
    <source>
        <strain evidence="4 5">De Villa</strain>
    </source>
</reference>
<evidence type="ECO:0000313" key="4">
    <source>
        <dbReference type="EMBL" id="QBF23700.1"/>
    </source>
</evidence>
<protein>
    <submittedName>
        <fullName evidence="4">Replication initiation protein</fullName>
    </submittedName>
</protein>
<dbReference type="Pfam" id="PF07261">
    <property type="entry name" value="DnaB_2"/>
    <property type="match status" value="1"/>
</dbReference>
<sequence length="397" mass="46632">MLSHLNLFQIKNSVFLSLEDHQSLSLLYQPLIGTHALGIYHILATLKPNIFYQHQFLFDLSAVSKNDFLEAQEKLEALNLLQTFCNSETQERIYWLNLPCRSQEFFKDPLFSNFLLSEVGEATFLSLQNHFSKEVSTKKNNWDAFQDISKKFDDLFQVQKMDLPTDFTCPNNQTNSSPRQFLNNAFDYKLFLQKLPQRFKKPSLTCNQTSDFIQKLSLVYNLDEATLSEIYQKTFPKPSEIELSKLSLGVKRYYQMHTQNQNLVFAKKTQYNEQDTIALLKRKDSTQRIIINHCPKNMQATAADTVFQFMERNNLEPGLVNVLLTYILERKGFVPSVVYLEKILKSWEQKGIFDTETAYDFYMEQEKNQSQTKFRSNLKKPQISPKWLEDFKKKKQS</sequence>
<organism evidence="4 5">
    <name type="scientific">'Catharanthus roseus' aster yellows phytoplasma</name>
    <dbReference type="NCBI Taxonomy" id="1193712"/>
    <lineage>
        <taxon>Bacteria</taxon>
        <taxon>Bacillati</taxon>
        <taxon>Mycoplasmatota</taxon>
        <taxon>Mollicutes</taxon>
        <taxon>Acholeplasmatales</taxon>
        <taxon>Acholeplasmataceae</taxon>
        <taxon>Candidatus Phytoplasma</taxon>
        <taxon>16SrI (Aster yellows group)</taxon>
    </lineage>
</organism>
<dbReference type="InterPro" id="IPR058660">
    <property type="entry name" value="WHD_DnaB"/>
</dbReference>
<evidence type="ECO:0000259" key="2">
    <source>
        <dbReference type="Pfam" id="PF07261"/>
    </source>
</evidence>
<proteinExistence type="inferred from homology"/>
<dbReference type="Gene3D" id="1.10.10.630">
    <property type="entry name" value="DnaD domain-like"/>
    <property type="match status" value="1"/>
</dbReference>
<comment type="similarity">
    <text evidence="1">Belongs to the DnaB/DnaD family.</text>
</comment>
<dbReference type="Proteomes" id="UP000289726">
    <property type="component" value="Chromosome"/>
</dbReference>
<evidence type="ECO:0000256" key="1">
    <source>
        <dbReference type="ARBA" id="ARBA00093462"/>
    </source>
</evidence>
<evidence type="ECO:0000259" key="3">
    <source>
        <dbReference type="Pfam" id="PF25888"/>
    </source>
</evidence>
<accession>A0A4P6MA71</accession>
<dbReference type="Pfam" id="PF25888">
    <property type="entry name" value="WHD_DnaB"/>
    <property type="match status" value="1"/>
</dbReference>
<keyword evidence="5" id="KW-1185">Reference proteome</keyword>
<dbReference type="InterPro" id="IPR034829">
    <property type="entry name" value="DnaD-like_sf"/>
</dbReference>
<feature type="domain" description="DnaB/C C-terminal" evidence="2">
    <location>
        <begin position="301"/>
        <end position="359"/>
    </location>
</feature>
<gene>
    <name evidence="4" type="ORF">EXT02_00455</name>
</gene>
<dbReference type="RefSeq" id="WP_130427378.1">
    <property type="nucleotide sequence ID" value="NZ_CP035949.1"/>
</dbReference>
<feature type="domain" description="Replicative helicase loading/DNA remodeling protein DnaB N-terminal winged helix" evidence="3">
    <location>
        <begin position="8"/>
        <end position="233"/>
    </location>
</feature>
<evidence type="ECO:0000313" key="5">
    <source>
        <dbReference type="Proteomes" id="UP000289726"/>
    </source>
</evidence>
<dbReference type="InterPro" id="IPR006343">
    <property type="entry name" value="DnaB/C_C"/>
</dbReference>
<name>A0A4P6MA71_9MOLU</name>
<dbReference type="AlphaFoldDB" id="A0A4P6MA71"/>
<dbReference type="EMBL" id="CP035949">
    <property type="protein sequence ID" value="QBF23700.1"/>
    <property type="molecule type" value="Genomic_DNA"/>
</dbReference>